<dbReference type="GO" id="GO:0004791">
    <property type="term" value="F:thioredoxin-disulfide reductase (NADPH) activity"/>
    <property type="evidence" value="ECO:0007669"/>
    <property type="project" value="TreeGrafter"/>
</dbReference>
<evidence type="ECO:0000313" key="1">
    <source>
        <dbReference type="EMBL" id="JAS67651.1"/>
    </source>
</evidence>
<dbReference type="GO" id="GO:0030178">
    <property type="term" value="P:negative regulation of Wnt signaling pathway"/>
    <property type="evidence" value="ECO:0007669"/>
    <property type="project" value="TreeGrafter"/>
</dbReference>
<dbReference type="PANTHER" id="PTHR46472:SF1">
    <property type="entry name" value="NUCLEOREDOXIN"/>
    <property type="match status" value="1"/>
</dbReference>
<dbReference type="GO" id="GO:0031397">
    <property type="term" value="P:negative regulation of protein ubiquitination"/>
    <property type="evidence" value="ECO:0007669"/>
    <property type="project" value="TreeGrafter"/>
</dbReference>
<dbReference type="PANTHER" id="PTHR46472">
    <property type="entry name" value="NUCLEOREDOXIN"/>
    <property type="match status" value="1"/>
</dbReference>
<dbReference type="EMBL" id="GECZ01002118">
    <property type="protein sequence ID" value="JAS67651.1"/>
    <property type="molecule type" value="Transcribed_RNA"/>
</dbReference>
<gene>
    <name evidence="1" type="ORF">g.44407</name>
</gene>
<name>A0A1B6GZ00_9HEMI</name>
<accession>A0A1B6GZ00</accession>
<reference evidence="1" key="1">
    <citation type="submission" date="2015-11" db="EMBL/GenBank/DDBJ databases">
        <title>De novo transcriptome assembly of four potential Pierce s Disease insect vectors from Arizona vineyards.</title>
        <authorList>
            <person name="Tassone E.E."/>
        </authorList>
    </citation>
    <scope>NUCLEOTIDE SEQUENCE</scope>
</reference>
<sequence length="117" mass="13092">VVLFVDGEEDEDLEFGEAVLLPVAEWTATHTHSLHLDYQILFFVAVENDASESLRSFTKLDDASPLVTAIDFPLNRFSVMEYGAEITEHSVKTFVSNFISDKLTFRPISETESSSST</sequence>
<dbReference type="GO" id="GO:0005634">
    <property type="term" value="C:nucleus"/>
    <property type="evidence" value="ECO:0007669"/>
    <property type="project" value="TreeGrafter"/>
</dbReference>
<evidence type="ECO:0008006" key="2">
    <source>
        <dbReference type="Google" id="ProtNLM"/>
    </source>
</evidence>
<dbReference type="Gene3D" id="3.40.30.10">
    <property type="entry name" value="Glutaredoxin"/>
    <property type="match status" value="1"/>
</dbReference>
<proteinExistence type="predicted"/>
<dbReference type="AlphaFoldDB" id="A0A1B6GZ00"/>
<protein>
    <recommendedName>
        <fullName evidence="2">Thioredoxin domain-containing protein</fullName>
    </recommendedName>
</protein>
<organism evidence="1">
    <name type="scientific">Cuerna arida</name>
    <dbReference type="NCBI Taxonomy" id="1464854"/>
    <lineage>
        <taxon>Eukaryota</taxon>
        <taxon>Metazoa</taxon>
        <taxon>Ecdysozoa</taxon>
        <taxon>Arthropoda</taxon>
        <taxon>Hexapoda</taxon>
        <taxon>Insecta</taxon>
        <taxon>Pterygota</taxon>
        <taxon>Neoptera</taxon>
        <taxon>Paraneoptera</taxon>
        <taxon>Hemiptera</taxon>
        <taxon>Auchenorrhyncha</taxon>
        <taxon>Membracoidea</taxon>
        <taxon>Cicadellidae</taxon>
        <taxon>Cicadellinae</taxon>
        <taxon>Proconiini</taxon>
        <taxon>Cuerna</taxon>
    </lineage>
</organism>
<feature type="non-terminal residue" evidence="1">
    <location>
        <position position="1"/>
    </location>
</feature>